<keyword evidence="2" id="KW-1185">Reference proteome</keyword>
<proteinExistence type="predicted"/>
<dbReference type="KEGG" id="ngv:CDO52_25935"/>
<dbReference type="EMBL" id="CP022753">
    <property type="protein sequence ID" value="ASU85783.1"/>
    <property type="molecule type" value="Genomic_DNA"/>
</dbReference>
<dbReference type="Proteomes" id="UP000215005">
    <property type="component" value="Chromosome"/>
</dbReference>
<sequence>MGPPRWWKGITGLAAVVHRADPEDKADLYAKMGLYLEYHPETRIVEARIKPRLHDVCESKVSEGGLEPPCP</sequence>
<name>A0A223SCH7_9ACTN</name>
<evidence type="ECO:0000313" key="1">
    <source>
        <dbReference type="EMBL" id="ASU85783.1"/>
    </source>
</evidence>
<dbReference type="AlphaFoldDB" id="A0A223SCH7"/>
<gene>
    <name evidence="1" type="ORF">CDO52_25935</name>
</gene>
<protein>
    <submittedName>
        <fullName evidence="1">Uncharacterized protein</fullName>
    </submittedName>
</protein>
<evidence type="ECO:0000313" key="2">
    <source>
        <dbReference type="Proteomes" id="UP000215005"/>
    </source>
</evidence>
<reference evidence="1 2" key="1">
    <citation type="submission" date="2017-08" db="EMBL/GenBank/DDBJ databases">
        <title>The complete genome sequence of Nocardiopsis gilva YIM 90087.</title>
        <authorList>
            <person name="Yin M."/>
            <person name="Tang S."/>
        </authorList>
    </citation>
    <scope>NUCLEOTIDE SEQUENCE [LARGE SCALE GENOMIC DNA]</scope>
    <source>
        <strain evidence="1 2">YIM 90087</strain>
    </source>
</reference>
<accession>A0A223SCH7</accession>
<organism evidence="1 2">
    <name type="scientific">Nocardiopsis gilva YIM 90087</name>
    <dbReference type="NCBI Taxonomy" id="1235441"/>
    <lineage>
        <taxon>Bacteria</taxon>
        <taxon>Bacillati</taxon>
        <taxon>Actinomycetota</taxon>
        <taxon>Actinomycetes</taxon>
        <taxon>Streptosporangiales</taxon>
        <taxon>Nocardiopsidaceae</taxon>
        <taxon>Nocardiopsis</taxon>
    </lineage>
</organism>